<dbReference type="NCBIfam" id="NF005829">
    <property type="entry name" value="PRK07726.1"/>
    <property type="match status" value="1"/>
</dbReference>
<reference evidence="15 16" key="1">
    <citation type="submission" date="2018-03" db="EMBL/GenBank/DDBJ databases">
        <title>Genomic Encyclopedia of Archaeal and Bacterial Type Strains, Phase II (KMG-II): from individual species to whole genera.</title>
        <authorList>
            <person name="Goeker M."/>
        </authorList>
    </citation>
    <scope>NUCLEOTIDE SEQUENCE [LARGE SCALE GENOMIC DNA]</scope>
    <source>
        <strain evidence="15 16">DSM 28229</strain>
    </source>
</reference>
<dbReference type="InterPro" id="IPR023405">
    <property type="entry name" value="Topo_IA_core_domain"/>
</dbReference>
<dbReference type="InterPro" id="IPR013825">
    <property type="entry name" value="Topo_IA_cen_sub2"/>
</dbReference>
<evidence type="ECO:0000259" key="14">
    <source>
        <dbReference type="PROSITE" id="PS52039"/>
    </source>
</evidence>
<dbReference type="CDD" id="cd00186">
    <property type="entry name" value="TOP1Ac"/>
    <property type="match status" value="1"/>
</dbReference>
<evidence type="ECO:0000256" key="4">
    <source>
        <dbReference type="ARBA" id="ARBA00022723"/>
    </source>
</evidence>
<feature type="region of interest" description="Disordered" evidence="12">
    <location>
        <begin position="433"/>
        <end position="465"/>
    </location>
</feature>
<evidence type="ECO:0000313" key="15">
    <source>
        <dbReference type="EMBL" id="PWJ42302.1"/>
    </source>
</evidence>
<dbReference type="SMART" id="SM00437">
    <property type="entry name" value="TOP1Ac"/>
    <property type="match status" value="1"/>
</dbReference>
<evidence type="ECO:0000256" key="8">
    <source>
        <dbReference type="ARBA" id="ARBA00030003"/>
    </source>
</evidence>
<feature type="compositionally biased region" description="Basic and acidic residues" evidence="12">
    <location>
        <begin position="445"/>
        <end position="463"/>
    </location>
</feature>
<dbReference type="Pfam" id="PF01131">
    <property type="entry name" value="Topoisom_bac"/>
    <property type="match status" value="1"/>
</dbReference>
<dbReference type="InterPro" id="IPR003602">
    <property type="entry name" value="Topo_IA_DNA-bd_dom"/>
</dbReference>
<dbReference type="GO" id="GO:0006281">
    <property type="term" value="P:DNA repair"/>
    <property type="evidence" value="ECO:0007669"/>
    <property type="project" value="TreeGrafter"/>
</dbReference>
<keyword evidence="6" id="KW-0238">DNA-binding</keyword>
<evidence type="ECO:0000256" key="10">
    <source>
        <dbReference type="ARBA" id="ARBA00032235"/>
    </source>
</evidence>
<dbReference type="PANTHER" id="PTHR11390">
    <property type="entry name" value="PROKARYOTIC DNA TOPOISOMERASE"/>
    <property type="match status" value="1"/>
</dbReference>
<dbReference type="PRINTS" id="PR00417">
    <property type="entry name" value="PRTPISMRASEI"/>
</dbReference>
<proteinExistence type="inferred from homology"/>
<keyword evidence="5" id="KW-0799">Topoisomerase</keyword>
<keyword evidence="4" id="KW-0479">Metal-binding</keyword>
<dbReference type="SMART" id="SM00493">
    <property type="entry name" value="TOPRIM"/>
    <property type="match status" value="1"/>
</dbReference>
<keyword evidence="16" id="KW-1185">Reference proteome</keyword>
<feature type="domain" description="Topo IA-type catalytic" evidence="14">
    <location>
        <begin position="151"/>
        <end position="579"/>
    </location>
</feature>
<dbReference type="GO" id="GO:0006265">
    <property type="term" value="P:DNA topological change"/>
    <property type="evidence" value="ECO:0007669"/>
    <property type="project" value="InterPro"/>
</dbReference>
<dbReference type="Pfam" id="PF13342">
    <property type="entry name" value="Toprim_Crpt"/>
    <property type="match status" value="2"/>
</dbReference>
<comment type="similarity">
    <text evidence="2">Belongs to the type IA topoisomerase family.</text>
</comment>
<dbReference type="GO" id="GO:0006310">
    <property type="term" value="P:DNA recombination"/>
    <property type="evidence" value="ECO:0007669"/>
    <property type="project" value="TreeGrafter"/>
</dbReference>
<dbReference type="CDD" id="cd03362">
    <property type="entry name" value="TOPRIM_TopoIA_TopoIII"/>
    <property type="match status" value="1"/>
</dbReference>
<dbReference type="Gene3D" id="1.10.290.10">
    <property type="entry name" value="Topoisomerase I, domain 4"/>
    <property type="match status" value="1"/>
</dbReference>
<comment type="caution">
    <text evidence="15">The sequence shown here is derived from an EMBL/GenBank/DDBJ whole genome shotgun (WGS) entry which is preliminary data.</text>
</comment>
<dbReference type="AlphaFoldDB" id="A0A315ZAI8"/>
<dbReference type="PANTHER" id="PTHR11390:SF21">
    <property type="entry name" value="DNA TOPOISOMERASE 3-ALPHA"/>
    <property type="match status" value="1"/>
</dbReference>
<dbReference type="InterPro" id="IPR003601">
    <property type="entry name" value="Topo_IA_2"/>
</dbReference>
<keyword evidence="7 15" id="KW-0413">Isomerase</keyword>
<dbReference type="InterPro" id="IPR025589">
    <property type="entry name" value="Toprim_C_rpt"/>
</dbReference>
<dbReference type="InterPro" id="IPR005738">
    <property type="entry name" value="TopoIII"/>
</dbReference>
<evidence type="ECO:0000313" key="16">
    <source>
        <dbReference type="Proteomes" id="UP000245535"/>
    </source>
</evidence>
<dbReference type="OrthoDB" id="9803554at2"/>
<dbReference type="PROSITE" id="PS52039">
    <property type="entry name" value="TOPO_IA_2"/>
    <property type="match status" value="1"/>
</dbReference>
<evidence type="ECO:0000256" key="12">
    <source>
        <dbReference type="SAM" id="MobiDB-lite"/>
    </source>
</evidence>
<evidence type="ECO:0000256" key="11">
    <source>
        <dbReference type="ARBA" id="ARBA00032877"/>
    </source>
</evidence>
<dbReference type="SMART" id="SM00436">
    <property type="entry name" value="TOP1Bc"/>
    <property type="match status" value="1"/>
</dbReference>
<dbReference type="InterPro" id="IPR013826">
    <property type="entry name" value="Topo_IA_cen_sub3"/>
</dbReference>
<dbReference type="Proteomes" id="UP000245535">
    <property type="component" value="Unassembled WGS sequence"/>
</dbReference>
<dbReference type="EMBL" id="QGDO01000003">
    <property type="protein sequence ID" value="PWJ42302.1"/>
    <property type="molecule type" value="Genomic_DNA"/>
</dbReference>
<dbReference type="InterPro" id="IPR006171">
    <property type="entry name" value="TOPRIM_dom"/>
</dbReference>
<feature type="domain" description="Toprim" evidence="13">
    <location>
        <begin position="1"/>
        <end position="134"/>
    </location>
</feature>
<dbReference type="NCBIfam" id="TIGR01056">
    <property type="entry name" value="topB"/>
    <property type="match status" value="1"/>
</dbReference>
<dbReference type="GO" id="GO:0003677">
    <property type="term" value="F:DNA binding"/>
    <property type="evidence" value="ECO:0007669"/>
    <property type="project" value="UniProtKB-KW"/>
</dbReference>
<dbReference type="GO" id="GO:0046872">
    <property type="term" value="F:metal ion binding"/>
    <property type="evidence" value="ECO:0007669"/>
    <property type="project" value="UniProtKB-KW"/>
</dbReference>
<dbReference type="Pfam" id="PF01751">
    <property type="entry name" value="Toprim"/>
    <property type="match status" value="1"/>
</dbReference>
<sequence length="786" mass="89130">MRVCIAEKPSVAKEIAQVIGAKQRRDGYFEGNGYQVTWTFGHLCTLKEPHDYDQTLKRWDLTTLPIIPVRFAIKLIDDDGVRKQFNTIERLLQSASEVINCGDAGQEGEVIQRWVLAKAKYNKPTKRLWISSLTDEAIRAGFQNLKESTEFDQLFAAGSSRAIGDWLLGINATRLYTVKFGGFKQMLSIGRVQTPTLAMIVNRYEEIQNFKPEKYWELKTKYKDVLFSAKQGRFKVKEKGEEAIKTIANKPFTVEDFSKKKGKELPPPLLDLTSLQVECNKKLGLSADQTLKTAQTLYEKKFLTYPRVDTTHLPNDQYKEIPSILKSMTAYQQQVAPLLGKPIRKSKKVFDDKKVTDHHAIIPTKITPRSLSQQEQAVYNIVALRFLAAFYPDCLVSKTEVLGKVEEIDFKATGKQILDPGWRVLFPKEKKKNDKDEEQILPEFQKGESGPHEPQLDEKETKPPKPFTEATLLRAMETAGKQVDDEELRSLMKENGIGRPSTRANIIETLFRRKYIRKVRKSIEPTPTGQQLIHTIQNDLLKSAELTGQWESKLRKIEDGEYQIDQFMTELKDMVTSIVNFVKYKQANFTIASAEEKTEKPKKKASPKAKALTCPKCKNHEMIKGKAAYGCTGFKDKSCDFTLAFEIEGKKLTDKQLESLILKGKTPVIKGFKKDGKTISASVILNDNFSPELTIQEDAPLICPKCGIGKLLKGKAAYGCSQWKEGCNFKVPFTFFNKTLSENQLKQLIQKGQTPLIKGFDKGDGQKINAKIILDPNKTPQFVEDN</sequence>
<dbReference type="Gene3D" id="2.70.20.10">
    <property type="entry name" value="Topoisomerase I, domain 3"/>
    <property type="match status" value="1"/>
</dbReference>
<dbReference type="InterPro" id="IPR013497">
    <property type="entry name" value="Topo_IA_cen"/>
</dbReference>
<organism evidence="15 16">
    <name type="scientific">Sediminitomix flava</name>
    <dbReference type="NCBI Taxonomy" id="379075"/>
    <lineage>
        <taxon>Bacteria</taxon>
        <taxon>Pseudomonadati</taxon>
        <taxon>Bacteroidota</taxon>
        <taxon>Cytophagia</taxon>
        <taxon>Cytophagales</taxon>
        <taxon>Flammeovirgaceae</taxon>
        <taxon>Sediminitomix</taxon>
    </lineage>
</organism>
<evidence type="ECO:0000256" key="7">
    <source>
        <dbReference type="ARBA" id="ARBA00023235"/>
    </source>
</evidence>
<dbReference type="GO" id="GO:0043597">
    <property type="term" value="C:cytoplasmic replication fork"/>
    <property type="evidence" value="ECO:0007669"/>
    <property type="project" value="TreeGrafter"/>
</dbReference>
<dbReference type="InterPro" id="IPR034144">
    <property type="entry name" value="TOPRIM_TopoIII"/>
</dbReference>
<dbReference type="Gene3D" id="3.40.50.140">
    <property type="match status" value="1"/>
</dbReference>
<evidence type="ECO:0000256" key="6">
    <source>
        <dbReference type="ARBA" id="ARBA00023125"/>
    </source>
</evidence>
<dbReference type="SUPFAM" id="SSF56712">
    <property type="entry name" value="Prokaryotic type I DNA topoisomerase"/>
    <property type="match status" value="1"/>
</dbReference>
<protein>
    <recommendedName>
        <fullName evidence="3">DNA topoisomerase</fullName>
        <ecNumber evidence="3">5.6.2.1</ecNumber>
    </recommendedName>
    <alternativeName>
        <fullName evidence="11">Omega-protein</fullName>
    </alternativeName>
    <alternativeName>
        <fullName evidence="10">Relaxing enzyme</fullName>
    </alternativeName>
    <alternativeName>
        <fullName evidence="8">Swivelase</fullName>
    </alternativeName>
    <alternativeName>
        <fullName evidence="9">Untwisting enzyme</fullName>
    </alternativeName>
</protein>
<evidence type="ECO:0000256" key="3">
    <source>
        <dbReference type="ARBA" id="ARBA00012891"/>
    </source>
</evidence>
<name>A0A315ZAI8_SEDFL</name>
<dbReference type="InterPro" id="IPR000380">
    <property type="entry name" value="Topo_IA"/>
</dbReference>
<evidence type="ECO:0000256" key="9">
    <source>
        <dbReference type="ARBA" id="ARBA00031985"/>
    </source>
</evidence>
<dbReference type="RefSeq" id="WP_109619134.1">
    <property type="nucleotide sequence ID" value="NZ_QGDO01000003.1"/>
</dbReference>
<dbReference type="InterPro" id="IPR013824">
    <property type="entry name" value="Topo_IA_cen_sub1"/>
</dbReference>
<comment type="catalytic activity">
    <reaction evidence="1">
        <text>ATP-independent breakage of single-stranded DNA, followed by passage and rejoining.</text>
        <dbReference type="EC" id="5.6.2.1"/>
    </reaction>
</comment>
<gene>
    <name evidence="15" type="ORF">BC781_103554</name>
</gene>
<dbReference type="EC" id="5.6.2.1" evidence="3"/>
<evidence type="ECO:0000256" key="5">
    <source>
        <dbReference type="ARBA" id="ARBA00023029"/>
    </source>
</evidence>
<dbReference type="PROSITE" id="PS50880">
    <property type="entry name" value="TOPRIM"/>
    <property type="match status" value="1"/>
</dbReference>
<dbReference type="Gene3D" id="1.10.460.10">
    <property type="entry name" value="Topoisomerase I, domain 2"/>
    <property type="match status" value="1"/>
</dbReference>
<evidence type="ECO:0000259" key="13">
    <source>
        <dbReference type="PROSITE" id="PS50880"/>
    </source>
</evidence>
<evidence type="ECO:0000256" key="1">
    <source>
        <dbReference type="ARBA" id="ARBA00000213"/>
    </source>
</evidence>
<evidence type="ECO:0000256" key="2">
    <source>
        <dbReference type="ARBA" id="ARBA00009446"/>
    </source>
</evidence>
<accession>A0A315ZAI8</accession>
<dbReference type="GO" id="GO:0003917">
    <property type="term" value="F:DNA topoisomerase type I (single strand cut, ATP-independent) activity"/>
    <property type="evidence" value="ECO:0007669"/>
    <property type="project" value="UniProtKB-EC"/>
</dbReference>